<reference evidence="9 10" key="1">
    <citation type="submission" date="2016-10" db="EMBL/GenBank/DDBJ databases">
        <authorList>
            <person name="de Groot N.N."/>
        </authorList>
    </citation>
    <scope>NUCLEOTIDE SEQUENCE [LARGE SCALE GENOMIC DNA]</scope>
    <source>
        <strain evidence="9 10">GAS522</strain>
    </source>
</reference>
<dbReference type="GO" id="GO:0016810">
    <property type="term" value="F:hydrolase activity, acting on carbon-nitrogen (but not peptide) bonds"/>
    <property type="evidence" value="ECO:0007669"/>
    <property type="project" value="InterPro"/>
</dbReference>
<dbReference type="SUPFAM" id="SSF88713">
    <property type="entry name" value="Glycoside hydrolase/deacetylase"/>
    <property type="match status" value="1"/>
</dbReference>
<name>A0A1H4N3L8_9BRAD</name>
<dbReference type="GO" id="GO:0005975">
    <property type="term" value="P:carbohydrate metabolic process"/>
    <property type="evidence" value="ECO:0007669"/>
    <property type="project" value="InterPro"/>
</dbReference>
<feature type="domain" description="NodB homology" evidence="8">
    <location>
        <begin position="64"/>
        <end position="249"/>
    </location>
</feature>
<keyword evidence="5" id="KW-0378">Hydrolase</keyword>
<evidence type="ECO:0000256" key="3">
    <source>
        <dbReference type="ARBA" id="ARBA00020071"/>
    </source>
</evidence>
<evidence type="ECO:0000256" key="5">
    <source>
        <dbReference type="ARBA" id="ARBA00022801"/>
    </source>
</evidence>
<evidence type="ECO:0000259" key="8">
    <source>
        <dbReference type="PROSITE" id="PS51677"/>
    </source>
</evidence>
<dbReference type="Pfam" id="PF01522">
    <property type="entry name" value="Polysacc_deac_1"/>
    <property type="match status" value="1"/>
</dbReference>
<dbReference type="PANTHER" id="PTHR10587">
    <property type="entry name" value="GLYCOSYL TRANSFERASE-RELATED"/>
    <property type="match status" value="1"/>
</dbReference>
<keyword evidence="4" id="KW-0479">Metal-binding</keyword>
<evidence type="ECO:0000256" key="6">
    <source>
        <dbReference type="ARBA" id="ARBA00032976"/>
    </source>
</evidence>
<evidence type="ECO:0000256" key="1">
    <source>
        <dbReference type="ARBA" id="ARBA00003236"/>
    </source>
</evidence>
<dbReference type="Proteomes" id="UP000183208">
    <property type="component" value="Unassembled WGS sequence"/>
</dbReference>
<keyword evidence="7" id="KW-0732">Signal</keyword>
<dbReference type="InterPro" id="IPR002509">
    <property type="entry name" value="NODB_dom"/>
</dbReference>
<organism evidence="9 10">
    <name type="scientific">Bradyrhizobium lablabi</name>
    <dbReference type="NCBI Taxonomy" id="722472"/>
    <lineage>
        <taxon>Bacteria</taxon>
        <taxon>Pseudomonadati</taxon>
        <taxon>Pseudomonadota</taxon>
        <taxon>Alphaproteobacteria</taxon>
        <taxon>Hyphomicrobiales</taxon>
        <taxon>Nitrobacteraceae</taxon>
        <taxon>Bradyrhizobium</taxon>
    </lineage>
</organism>
<evidence type="ECO:0000313" key="9">
    <source>
        <dbReference type="EMBL" id="SEB90050.1"/>
    </source>
</evidence>
<dbReference type="AlphaFoldDB" id="A0A1H4N3L8"/>
<dbReference type="InterPro" id="IPR011330">
    <property type="entry name" value="Glyco_hydro/deAcase_b/a-brl"/>
</dbReference>
<dbReference type="GO" id="GO:0016020">
    <property type="term" value="C:membrane"/>
    <property type="evidence" value="ECO:0007669"/>
    <property type="project" value="TreeGrafter"/>
</dbReference>
<gene>
    <name evidence="9" type="ORF">SAMN05444171_0183</name>
</gene>
<dbReference type="InterPro" id="IPR050248">
    <property type="entry name" value="Polysacc_deacetylase_ArnD"/>
</dbReference>
<evidence type="ECO:0000256" key="4">
    <source>
        <dbReference type="ARBA" id="ARBA00022723"/>
    </source>
</evidence>
<dbReference type="Gene3D" id="3.20.20.370">
    <property type="entry name" value="Glycoside hydrolase/deacetylase"/>
    <property type="match status" value="1"/>
</dbReference>
<dbReference type="PANTHER" id="PTHR10587:SF133">
    <property type="entry name" value="CHITIN DEACETYLASE 1-RELATED"/>
    <property type="match status" value="1"/>
</dbReference>
<feature type="chain" id="PRO_5010325373" description="Chitooligosaccharide deacetylase" evidence="7">
    <location>
        <begin position="26"/>
        <end position="264"/>
    </location>
</feature>
<evidence type="ECO:0000256" key="2">
    <source>
        <dbReference type="ARBA" id="ARBA00010973"/>
    </source>
</evidence>
<dbReference type="OrthoDB" id="276604at2"/>
<feature type="signal peptide" evidence="7">
    <location>
        <begin position="1"/>
        <end position="25"/>
    </location>
</feature>
<accession>A0A1H4N3L8</accession>
<evidence type="ECO:0000313" key="10">
    <source>
        <dbReference type="Proteomes" id="UP000183208"/>
    </source>
</evidence>
<dbReference type="EMBL" id="FNTI01000001">
    <property type="protein sequence ID" value="SEB90050.1"/>
    <property type="molecule type" value="Genomic_DNA"/>
</dbReference>
<dbReference type="PROSITE" id="PS51677">
    <property type="entry name" value="NODB"/>
    <property type="match status" value="1"/>
</dbReference>
<dbReference type="CDD" id="cd10917">
    <property type="entry name" value="CE4_NodB_like_6s_7s"/>
    <property type="match status" value="1"/>
</dbReference>
<dbReference type="RefSeq" id="WP_074814400.1">
    <property type="nucleotide sequence ID" value="NZ_FNTI01000001.1"/>
</dbReference>
<comment type="function">
    <text evidence="1">Is involved in generating a small heat-stable compound (Nod), an acylated oligomer of N-acetylglucosamine, that stimulates mitosis in various plant protoplasts.</text>
</comment>
<protein>
    <recommendedName>
        <fullName evidence="3">Chitooligosaccharide deacetylase</fullName>
    </recommendedName>
    <alternativeName>
        <fullName evidence="6">Nodulation protein B</fullName>
    </alternativeName>
</protein>
<sequence length="264" mass="28997">MTGNPIKTLCAAAVALFATNMAAQATECARKDALGTSRVLVVDPTTSPRVGLKSFPQTLPLGDHEVVLTFDDGPWPATTSKVLKALADECVRATFFLIGKSASEHPELVRTMAAQGHTIAHHTWTHRNLKYSKPENAAVEIDKGIAAVETALHSAATTNPTTPFFRFPYFDTTPRTLDDLEKRGIAVFGADLWASDWNKMTPQQELKLLTERLTIARKGIILLHDPKAQTAAMLPAFLRYLRDNHYRVVHVVPPPPKTVADKAR</sequence>
<proteinExistence type="inferred from homology"/>
<dbReference type="GO" id="GO:0046872">
    <property type="term" value="F:metal ion binding"/>
    <property type="evidence" value="ECO:0007669"/>
    <property type="project" value="UniProtKB-KW"/>
</dbReference>
<comment type="similarity">
    <text evidence="2">Belongs to the polysaccharide deacetylase family.</text>
</comment>
<evidence type="ECO:0000256" key="7">
    <source>
        <dbReference type="SAM" id="SignalP"/>
    </source>
</evidence>